<evidence type="ECO:0000256" key="2">
    <source>
        <dbReference type="PROSITE-ProRule" id="PRU00235"/>
    </source>
</evidence>
<proteinExistence type="predicted"/>
<protein>
    <submittedName>
        <fullName evidence="4">Uncharacterized protein</fullName>
    </submittedName>
</protein>
<dbReference type="InterPro" id="IPR000408">
    <property type="entry name" value="Reg_chr_condens"/>
</dbReference>
<feature type="repeat" description="RCC1" evidence="2">
    <location>
        <begin position="230"/>
        <end position="296"/>
    </location>
</feature>
<evidence type="ECO:0000313" key="5">
    <source>
        <dbReference type="EMBL" id="CAE0264855.1"/>
    </source>
</evidence>
<name>A0A7S3GFP0_9EUKA</name>
<dbReference type="InterPro" id="IPR051625">
    <property type="entry name" value="Signaling_Regulatory_Domain"/>
</dbReference>
<dbReference type="AlphaFoldDB" id="A0A7S3GFP0"/>
<dbReference type="PRINTS" id="PR00633">
    <property type="entry name" value="RCCNDNSATION"/>
</dbReference>
<feature type="region of interest" description="Disordered" evidence="3">
    <location>
        <begin position="506"/>
        <end position="530"/>
    </location>
</feature>
<dbReference type="Pfam" id="PF13540">
    <property type="entry name" value="RCC1_2"/>
    <property type="match status" value="1"/>
</dbReference>
<dbReference type="InterPro" id="IPR009091">
    <property type="entry name" value="RCC1/BLIP-II"/>
</dbReference>
<reference evidence="4" key="1">
    <citation type="submission" date="2021-01" db="EMBL/GenBank/DDBJ databases">
        <authorList>
            <person name="Corre E."/>
            <person name="Pelletier E."/>
            <person name="Niang G."/>
            <person name="Scheremetjew M."/>
            <person name="Finn R."/>
            <person name="Kale V."/>
            <person name="Holt S."/>
            <person name="Cochrane G."/>
            <person name="Meng A."/>
            <person name="Brown T."/>
            <person name="Cohen L."/>
        </authorList>
    </citation>
    <scope>NUCLEOTIDE SEQUENCE</scope>
    <source>
        <strain evidence="4">NIES-2562</strain>
    </source>
</reference>
<dbReference type="PROSITE" id="PS51257">
    <property type="entry name" value="PROKAR_LIPOPROTEIN"/>
    <property type="match status" value="1"/>
</dbReference>
<evidence type="ECO:0000256" key="3">
    <source>
        <dbReference type="SAM" id="MobiDB-lite"/>
    </source>
</evidence>
<organism evidence="4">
    <name type="scientific">Palpitomonas bilix</name>
    <dbReference type="NCBI Taxonomy" id="652834"/>
    <lineage>
        <taxon>Eukaryota</taxon>
        <taxon>Eukaryota incertae sedis</taxon>
    </lineage>
</organism>
<dbReference type="Pfam" id="PF00415">
    <property type="entry name" value="RCC1"/>
    <property type="match status" value="1"/>
</dbReference>
<accession>A0A7S3GFP0</accession>
<dbReference type="SUPFAM" id="SSF50985">
    <property type="entry name" value="RCC1/BLIP-II"/>
    <property type="match status" value="1"/>
</dbReference>
<dbReference type="EMBL" id="HBIB01041571">
    <property type="protein sequence ID" value="CAE0264855.1"/>
    <property type="molecule type" value="Transcribed_RNA"/>
</dbReference>
<keyword evidence="1" id="KW-0677">Repeat</keyword>
<dbReference type="PROSITE" id="PS50012">
    <property type="entry name" value="RCC1_3"/>
    <property type="match status" value="2"/>
</dbReference>
<sequence length="530" mass="58719">MIGRVRLCLSAFSTMRGGGGGGWGGHLTSSCLRRLSLLPSTTMLSREGGRATRVWPASAFASSSSTPTSLSFRAYLLPTSSLPPYWAGGGRVRVGGYRWEARGWKESRRSASHITTVPLQNKSTSNVVYTWGNGRTGVWRMITWKYSMVEVQSAHNCDIFIDSKGTVVTSADKDDIRHAESGVREVMKRKKDYTDGTWILVQVKRLKRHNLKGRDVSIGDNHVVIVDSNGRPWSWGHGREGQLGFDYSNEWEMSYAERSESLDNRKEREPLPIFHFEEKVEKVESSRYFSAAITEEGEVYTWGSGYDGQLGQGSTSTILTPHRVELPKGEKAKLMKTGSRYLAVVTDANRVLIWGRMAHTDPPPSHHHEGKWREIKGKWSEVKDIAAGNTHLVLLDDEGRPFSYGFGVSGELGLGDKQVTEYGKGEEIVLPGMQKVLKIGGRGCNSFFATADAVYGCGDTSRCQLSVNEATQNEEGKYGFTTIGTLRGEELISWSSSPFHTTAIFKPNQQRGKGKPPKLGGKNGEDKQPR</sequence>
<dbReference type="PANTHER" id="PTHR22872">
    <property type="entry name" value="BTK-BINDING PROTEIN-RELATED"/>
    <property type="match status" value="1"/>
</dbReference>
<gene>
    <name evidence="4" type="ORF">PBIL07802_LOCUS27186</name>
    <name evidence="5" type="ORF">PBIL07802_LOCUS27188</name>
</gene>
<feature type="repeat" description="RCC1" evidence="2">
    <location>
        <begin position="297"/>
        <end position="348"/>
    </location>
</feature>
<evidence type="ECO:0000256" key="1">
    <source>
        <dbReference type="ARBA" id="ARBA00022737"/>
    </source>
</evidence>
<dbReference type="Gene3D" id="2.130.10.30">
    <property type="entry name" value="Regulator of chromosome condensation 1/beta-lactamase-inhibitor protein II"/>
    <property type="match status" value="2"/>
</dbReference>
<evidence type="ECO:0000313" key="4">
    <source>
        <dbReference type="EMBL" id="CAE0264853.1"/>
    </source>
</evidence>
<dbReference type="EMBL" id="HBIB01041569">
    <property type="protein sequence ID" value="CAE0264853.1"/>
    <property type="molecule type" value="Transcribed_RNA"/>
</dbReference>